<organism evidence="2 3">
    <name type="scientific">Lasiosphaeria hispida</name>
    <dbReference type="NCBI Taxonomy" id="260671"/>
    <lineage>
        <taxon>Eukaryota</taxon>
        <taxon>Fungi</taxon>
        <taxon>Dikarya</taxon>
        <taxon>Ascomycota</taxon>
        <taxon>Pezizomycotina</taxon>
        <taxon>Sordariomycetes</taxon>
        <taxon>Sordariomycetidae</taxon>
        <taxon>Sordariales</taxon>
        <taxon>Lasiosphaeriaceae</taxon>
        <taxon>Lasiosphaeria</taxon>
    </lineage>
</organism>
<dbReference type="EMBL" id="JAUIQD010000001">
    <property type="protein sequence ID" value="KAK3364248.1"/>
    <property type="molecule type" value="Genomic_DNA"/>
</dbReference>
<dbReference type="AlphaFoldDB" id="A0AAJ0ML43"/>
<dbReference type="Proteomes" id="UP001275084">
    <property type="component" value="Unassembled WGS sequence"/>
</dbReference>
<feature type="compositionally biased region" description="Basic and acidic residues" evidence="1">
    <location>
        <begin position="89"/>
        <end position="99"/>
    </location>
</feature>
<name>A0AAJ0ML43_9PEZI</name>
<reference evidence="2" key="2">
    <citation type="submission" date="2023-06" db="EMBL/GenBank/DDBJ databases">
        <authorList>
            <consortium name="Lawrence Berkeley National Laboratory"/>
            <person name="Haridas S."/>
            <person name="Hensen N."/>
            <person name="Bonometti L."/>
            <person name="Westerberg I."/>
            <person name="Brannstrom I.O."/>
            <person name="Guillou S."/>
            <person name="Cros-Aarteil S."/>
            <person name="Calhoun S."/>
            <person name="Kuo A."/>
            <person name="Mondo S."/>
            <person name="Pangilinan J."/>
            <person name="Riley R."/>
            <person name="Labutti K."/>
            <person name="Andreopoulos B."/>
            <person name="Lipzen A."/>
            <person name="Chen C."/>
            <person name="Yanf M."/>
            <person name="Daum C."/>
            <person name="Ng V."/>
            <person name="Clum A."/>
            <person name="Steindorff A."/>
            <person name="Ohm R."/>
            <person name="Martin F."/>
            <person name="Silar P."/>
            <person name="Natvig D."/>
            <person name="Lalanne C."/>
            <person name="Gautier V."/>
            <person name="Ament-Velasquez S.L."/>
            <person name="Kruys A."/>
            <person name="Hutchinson M.I."/>
            <person name="Powell A.J."/>
            <person name="Barry K."/>
            <person name="Miller A.N."/>
            <person name="Grigoriev I.V."/>
            <person name="Debuchy R."/>
            <person name="Gladieux P."/>
            <person name="Thoren M.H."/>
            <person name="Johannesson H."/>
        </authorList>
    </citation>
    <scope>NUCLEOTIDE SEQUENCE</scope>
    <source>
        <strain evidence="2">CBS 955.72</strain>
    </source>
</reference>
<evidence type="ECO:0000313" key="2">
    <source>
        <dbReference type="EMBL" id="KAK3364248.1"/>
    </source>
</evidence>
<proteinExistence type="predicted"/>
<reference evidence="2" key="1">
    <citation type="journal article" date="2023" name="Mol. Phylogenet. Evol.">
        <title>Genome-scale phylogeny and comparative genomics of the fungal order Sordariales.</title>
        <authorList>
            <person name="Hensen N."/>
            <person name="Bonometti L."/>
            <person name="Westerberg I."/>
            <person name="Brannstrom I.O."/>
            <person name="Guillou S."/>
            <person name="Cros-Aarteil S."/>
            <person name="Calhoun S."/>
            <person name="Haridas S."/>
            <person name="Kuo A."/>
            <person name="Mondo S."/>
            <person name="Pangilinan J."/>
            <person name="Riley R."/>
            <person name="LaButti K."/>
            <person name="Andreopoulos B."/>
            <person name="Lipzen A."/>
            <person name="Chen C."/>
            <person name="Yan M."/>
            <person name="Daum C."/>
            <person name="Ng V."/>
            <person name="Clum A."/>
            <person name="Steindorff A."/>
            <person name="Ohm R.A."/>
            <person name="Martin F."/>
            <person name="Silar P."/>
            <person name="Natvig D.O."/>
            <person name="Lalanne C."/>
            <person name="Gautier V."/>
            <person name="Ament-Velasquez S.L."/>
            <person name="Kruys A."/>
            <person name="Hutchinson M.I."/>
            <person name="Powell A.J."/>
            <person name="Barry K."/>
            <person name="Miller A.N."/>
            <person name="Grigoriev I.V."/>
            <person name="Debuchy R."/>
            <person name="Gladieux P."/>
            <person name="Hiltunen Thoren M."/>
            <person name="Johannesson H."/>
        </authorList>
    </citation>
    <scope>NUCLEOTIDE SEQUENCE</scope>
    <source>
        <strain evidence="2">CBS 955.72</strain>
    </source>
</reference>
<keyword evidence="3" id="KW-1185">Reference proteome</keyword>
<evidence type="ECO:0000313" key="3">
    <source>
        <dbReference type="Proteomes" id="UP001275084"/>
    </source>
</evidence>
<feature type="region of interest" description="Disordered" evidence="1">
    <location>
        <begin position="88"/>
        <end position="108"/>
    </location>
</feature>
<comment type="caution">
    <text evidence="2">The sequence shown here is derived from an EMBL/GenBank/DDBJ whole genome shotgun (WGS) entry which is preliminary data.</text>
</comment>
<accession>A0AAJ0ML43</accession>
<gene>
    <name evidence="2" type="ORF">B0T25DRAFT_563275</name>
</gene>
<protein>
    <submittedName>
        <fullName evidence="2">Uncharacterized protein</fullName>
    </submittedName>
</protein>
<feature type="region of interest" description="Disordered" evidence="1">
    <location>
        <begin position="1"/>
        <end position="29"/>
    </location>
</feature>
<sequence length="108" mass="12424">MPRFDESTAFGDGARFEESAETDTLSDYRVATADPTMRCEIRSQNSQPEWIAGSTLPKPIFAISNHEMRIYDERLGTFYGSEWVPVHLDPSRKGESNSKKEHKKRWRG</sequence>
<evidence type="ECO:0000256" key="1">
    <source>
        <dbReference type="SAM" id="MobiDB-lite"/>
    </source>
</evidence>